<dbReference type="AlphaFoldDB" id="A0A816TSM2"/>
<organism evidence="2">
    <name type="scientific">Brassica napus</name>
    <name type="common">Rape</name>
    <dbReference type="NCBI Taxonomy" id="3708"/>
    <lineage>
        <taxon>Eukaryota</taxon>
        <taxon>Viridiplantae</taxon>
        <taxon>Streptophyta</taxon>
        <taxon>Embryophyta</taxon>
        <taxon>Tracheophyta</taxon>
        <taxon>Spermatophyta</taxon>
        <taxon>Magnoliopsida</taxon>
        <taxon>eudicotyledons</taxon>
        <taxon>Gunneridae</taxon>
        <taxon>Pentapetalae</taxon>
        <taxon>rosids</taxon>
        <taxon>malvids</taxon>
        <taxon>Brassicales</taxon>
        <taxon>Brassicaceae</taxon>
        <taxon>Brassiceae</taxon>
        <taxon>Brassica</taxon>
    </lineage>
</organism>
<gene>
    <name evidence="2" type="ORF">DARMORV10_A05P36480.1</name>
</gene>
<evidence type="ECO:0000313" key="2">
    <source>
        <dbReference type="EMBL" id="CAF2101821.1"/>
    </source>
</evidence>
<feature type="non-terminal residue" evidence="2">
    <location>
        <position position="1"/>
    </location>
</feature>
<protein>
    <submittedName>
        <fullName evidence="2">(rape) hypothetical protein</fullName>
    </submittedName>
</protein>
<reference evidence="2" key="1">
    <citation type="submission" date="2021-01" db="EMBL/GenBank/DDBJ databases">
        <authorList>
            <consortium name="Genoscope - CEA"/>
            <person name="William W."/>
        </authorList>
    </citation>
    <scope>NUCLEOTIDE SEQUENCE</scope>
</reference>
<evidence type="ECO:0000256" key="1">
    <source>
        <dbReference type="SAM" id="MobiDB-lite"/>
    </source>
</evidence>
<name>A0A816TSM2_BRANA</name>
<proteinExistence type="predicted"/>
<feature type="region of interest" description="Disordered" evidence="1">
    <location>
        <begin position="1"/>
        <end position="23"/>
    </location>
</feature>
<accession>A0A816TSM2</accession>
<sequence>VNSEEKKLALSNSEAVEKKKKKKKGAMQLTMQMEVQKQLHEQLLDRTLLLNPKTINKIGYIFYDSKCNSALSCLFILC</sequence>
<dbReference type="Proteomes" id="UP001295469">
    <property type="component" value="Chromosome A05"/>
</dbReference>
<dbReference type="EMBL" id="HG994359">
    <property type="protein sequence ID" value="CAF2101821.1"/>
    <property type="molecule type" value="Genomic_DNA"/>
</dbReference>